<accession>A0A914DDJ5</accession>
<dbReference type="InterPro" id="IPR016186">
    <property type="entry name" value="C-type_lectin-like/link_sf"/>
</dbReference>
<protein>
    <submittedName>
        <fullName evidence="3">C-type lectin domain-containing protein</fullName>
    </submittedName>
</protein>
<proteinExistence type="predicted"/>
<evidence type="ECO:0000313" key="2">
    <source>
        <dbReference type="Proteomes" id="UP000887540"/>
    </source>
</evidence>
<organism evidence="2 3">
    <name type="scientific">Acrobeloides nanus</name>
    <dbReference type="NCBI Taxonomy" id="290746"/>
    <lineage>
        <taxon>Eukaryota</taxon>
        <taxon>Metazoa</taxon>
        <taxon>Ecdysozoa</taxon>
        <taxon>Nematoda</taxon>
        <taxon>Chromadorea</taxon>
        <taxon>Rhabditida</taxon>
        <taxon>Tylenchina</taxon>
        <taxon>Cephalobomorpha</taxon>
        <taxon>Cephaloboidea</taxon>
        <taxon>Cephalobidae</taxon>
        <taxon>Acrobeloides</taxon>
    </lineage>
</organism>
<dbReference type="PANTHER" id="PTHR22803">
    <property type="entry name" value="MANNOSE, PHOSPHOLIPASE, LECTIN RECEPTOR RELATED"/>
    <property type="match status" value="1"/>
</dbReference>
<evidence type="ECO:0000313" key="3">
    <source>
        <dbReference type="WBParaSite" id="ACRNAN_scaffold2256.g27191.t1"/>
    </source>
</evidence>
<sequence length="146" mass="15903">MEFVCDSEWTYFQPTNSCYKMGHNKNFNDANTDCMSQGANLASIHSAAESAFLVDFSKSGLTADATEVYIGLTNPGPPCTTYSWTDGTPFDYQNFAVINTCANGECTRMFPDQTVTMPTPAIGSWIGLTCSVPLRGYICKKSAQSI</sequence>
<feature type="domain" description="C-type lectin" evidence="1">
    <location>
        <begin position="14"/>
        <end position="131"/>
    </location>
</feature>
<dbReference type="Proteomes" id="UP000887540">
    <property type="component" value="Unplaced"/>
</dbReference>
<dbReference type="InterPro" id="IPR050111">
    <property type="entry name" value="C-type_lectin/snaclec_domain"/>
</dbReference>
<dbReference type="WBParaSite" id="ACRNAN_scaffold2256.g27191.t1">
    <property type="protein sequence ID" value="ACRNAN_scaffold2256.g27191.t1"/>
    <property type="gene ID" value="ACRNAN_scaffold2256.g27191"/>
</dbReference>
<dbReference type="Gene3D" id="3.10.100.10">
    <property type="entry name" value="Mannose-Binding Protein A, subunit A"/>
    <property type="match status" value="1"/>
</dbReference>
<evidence type="ECO:0000259" key="1">
    <source>
        <dbReference type="PROSITE" id="PS50041"/>
    </source>
</evidence>
<dbReference type="SUPFAM" id="SSF56436">
    <property type="entry name" value="C-type lectin-like"/>
    <property type="match status" value="1"/>
</dbReference>
<dbReference type="InterPro" id="IPR016187">
    <property type="entry name" value="CTDL_fold"/>
</dbReference>
<name>A0A914DDJ5_9BILA</name>
<dbReference type="PROSITE" id="PS50041">
    <property type="entry name" value="C_TYPE_LECTIN_2"/>
    <property type="match status" value="1"/>
</dbReference>
<dbReference type="SMART" id="SM00034">
    <property type="entry name" value="CLECT"/>
    <property type="match status" value="1"/>
</dbReference>
<keyword evidence="2" id="KW-1185">Reference proteome</keyword>
<dbReference type="Pfam" id="PF00059">
    <property type="entry name" value="Lectin_C"/>
    <property type="match status" value="1"/>
</dbReference>
<dbReference type="InterPro" id="IPR001304">
    <property type="entry name" value="C-type_lectin-like"/>
</dbReference>
<dbReference type="AlphaFoldDB" id="A0A914DDJ5"/>
<reference evidence="3" key="1">
    <citation type="submission" date="2022-11" db="UniProtKB">
        <authorList>
            <consortium name="WormBaseParasite"/>
        </authorList>
    </citation>
    <scope>IDENTIFICATION</scope>
</reference>
<dbReference type="CDD" id="cd00037">
    <property type="entry name" value="CLECT"/>
    <property type="match status" value="1"/>
</dbReference>